<dbReference type="Pfam" id="PF01425">
    <property type="entry name" value="Amidase"/>
    <property type="match status" value="2"/>
</dbReference>
<accession>A0A4V2V352</accession>
<dbReference type="InterPro" id="IPR023631">
    <property type="entry name" value="Amidase_dom"/>
</dbReference>
<organism evidence="2 3">
    <name type="scientific">Martelella mediterranea</name>
    <dbReference type="NCBI Taxonomy" id="293089"/>
    <lineage>
        <taxon>Bacteria</taxon>
        <taxon>Pseudomonadati</taxon>
        <taxon>Pseudomonadota</taxon>
        <taxon>Alphaproteobacteria</taxon>
        <taxon>Hyphomicrobiales</taxon>
        <taxon>Aurantimonadaceae</taxon>
        <taxon>Martelella</taxon>
    </lineage>
</organism>
<dbReference type="RefSeq" id="WP_132314153.1">
    <property type="nucleotide sequence ID" value="NZ_SMAR01000053.1"/>
</dbReference>
<keyword evidence="3" id="KW-1185">Reference proteome</keyword>
<comment type="caution">
    <text evidence="2">The sequence shown here is derived from an EMBL/GenBank/DDBJ whole genome shotgun (WGS) entry which is preliminary data.</text>
</comment>
<evidence type="ECO:0000313" key="3">
    <source>
        <dbReference type="Proteomes" id="UP000295097"/>
    </source>
</evidence>
<proteinExistence type="predicted"/>
<name>A0A4V2V352_9HYPH</name>
<reference evidence="2 3" key="1">
    <citation type="submission" date="2019-03" db="EMBL/GenBank/DDBJ databases">
        <title>Freshwater and sediment microbial communities from various areas in North America, analyzing microbe dynamics in response to fracking.</title>
        <authorList>
            <person name="Lamendella R."/>
        </authorList>
    </citation>
    <scope>NUCLEOTIDE SEQUENCE [LARGE SCALE GENOMIC DNA]</scope>
    <source>
        <strain evidence="2 3">175.2</strain>
    </source>
</reference>
<dbReference type="NCBIfam" id="NF006169">
    <property type="entry name" value="PRK08310.1"/>
    <property type="match status" value="1"/>
</dbReference>
<dbReference type="EMBL" id="SMAR01000053">
    <property type="protein sequence ID" value="TCT29251.1"/>
    <property type="molecule type" value="Genomic_DNA"/>
</dbReference>
<evidence type="ECO:0000313" key="2">
    <source>
        <dbReference type="EMBL" id="TCT29251.1"/>
    </source>
</evidence>
<dbReference type="InterPro" id="IPR020556">
    <property type="entry name" value="Amidase_CS"/>
</dbReference>
<evidence type="ECO:0000259" key="1">
    <source>
        <dbReference type="Pfam" id="PF01425"/>
    </source>
</evidence>
<dbReference type="PROSITE" id="PS00571">
    <property type="entry name" value="AMIDASES"/>
    <property type="match status" value="1"/>
</dbReference>
<dbReference type="InterPro" id="IPR036928">
    <property type="entry name" value="AS_sf"/>
</dbReference>
<dbReference type="Proteomes" id="UP000295097">
    <property type="component" value="Unassembled WGS sequence"/>
</dbReference>
<gene>
    <name evidence="2" type="ORF">EDC90_105316</name>
</gene>
<dbReference type="AlphaFoldDB" id="A0A4V2V352"/>
<dbReference type="SUPFAM" id="SSF75304">
    <property type="entry name" value="Amidase signature (AS) enzymes"/>
    <property type="match status" value="1"/>
</dbReference>
<feature type="domain" description="Amidase" evidence="1">
    <location>
        <begin position="24"/>
        <end position="226"/>
    </location>
</feature>
<feature type="domain" description="Amidase" evidence="1">
    <location>
        <begin position="266"/>
        <end position="377"/>
    </location>
</feature>
<dbReference type="Gene3D" id="3.90.1300.10">
    <property type="entry name" value="Amidase signature (AS) domain"/>
    <property type="match status" value="1"/>
</dbReference>
<dbReference type="PANTHER" id="PTHR46310:SF7">
    <property type="entry name" value="AMIDASE 1"/>
    <property type="match status" value="1"/>
</dbReference>
<sequence length="385" mass="40509">MANLTGPFVARFQPPITLSEPAFSKLDGLTVAVKDNFDVAGSVTGAGNPEWADDQAPAQKHASVVETLLDHGAALSGKAHMDELAYSLMGINARYGTPENPAAPSRVPGGSSSGSAAAVAAKLADIGLGSDTGGSVRLPSSFCGLFGWRPTHGLISADGLLPLAKSYDVPGFMTRDLATLDVLGSIFAADQSAESDIKLVYPSDIWRLCEEETAAALKAALPKGDRNDSPLLPGDDIRTLLPVFRIHQGYEIWQQFGNWVEKREPAFGPGIRDRFAMASKIAPDDFAAAQEKRKAFRAHLGKVLRPGTIMVYPTTPGPAPLLTADNAEVEDFRNRALSMLAVAGHGGLPQISIPLAAVKGSPVGLSLVAAPGSDRLLIETAKHFL</sequence>
<dbReference type="PANTHER" id="PTHR46310">
    <property type="entry name" value="AMIDASE 1"/>
    <property type="match status" value="1"/>
</dbReference>
<protein>
    <submittedName>
        <fullName evidence="2">Amidase</fullName>
    </submittedName>
</protein>
<dbReference type="OrthoDB" id="9811471at2"/>